<dbReference type="OrthoDB" id="252486at2"/>
<dbReference type="EMBL" id="SJPQ01000003">
    <property type="protein sequence ID" value="TWT87722.1"/>
    <property type="molecule type" value="Genomic_DNA"/>
</dbReference>
<keyword evidence="4" id="KW-1185">Reference proteome</keyword>
<dbReference type="AlphaFoldDB" id="A0A5C5ZK33"/>
<dbReference type="InterPro" id="IPR001434">
    <property type="entry name" value="OmcB-like_DUF11"/>
</dbReference>
<name>A0A5C5ZK33_9BACT</name>
<feature type="chain" id="PRO_5023146026" description="DUF11 domain-containing protein" evidence="1">
    <location>
        <begin position="30"/>
        <end position="381"/>
    </location>
</feature>
<gene>
    <name evidence="3" type="ORF">Mal64_32650</name>
</gene>
<protein>
    <recommendedName>
        <fullName evidence="2">DUF11 domain-containing protein</fullName>
    </recommendedName>
</protein>
<feature type="signal peptide" evidence="1">
    <location>
        <begin position="1"/>
        <end position="29"/>
    </location>
</feature>
<dbReference type="InterPro" id="IPR047589">
    <property type="entry name" value="DUF11_rpt"/>
</dbReference>
<accession>A0A5C5ZK33</accession>
<evidence type="ECO:0000313" key="4">
    <source>
        <dbReference type="Proteomes" id="UP000315440"/>
    </source>
</evidence>
<evidence type="ECO:0000313" key="3">
    <source>
        <dbReference type="EMBL" id="TWT87722.1"/>
    </source>
</evidence>
<feature type="domain" description="DUF11" evidence="2">
    <location>
        <begin position="287"/>
        <end position="380"/>
    </location>
</feature>
<dbReference type="RefSeq" id="WP_146402114.1">
    <property type="nucleotide sequence ID" value="NZ_SJPQ01000003.1"/>
</dbReference>
<keyword evidence="1" id="KW-0732">Signal</keyword>
<dbReference type="Proteomes" id="UP000315440">
    <property type="component" value="Unassembled WGS sequence"/>
</dbReference>
<dbReference type="Gene3D" id="2.60.40.740">
    <property type="match status" value="1"/>
</dbReference>
<dbReference type="Pfam" id="PF01345">
    <property type="entry name" value="DUF11"/>
    <property type="match status" value="1"/>
</dbReference>
<proteinExistence type="predicted"/>
<reference evidence="3 4" key="1">
    <citation type="submission" date="2019-02" db="EMBL/GenBank/DDBJ databases">
        <title>Deep-cultivation of Planctomycetes and their phenomic and genomic characterization uncovers novel biology.</title>
        <authorList>
            <person name="Wiegand S."/>
            <person name="Jogler M."/>
            <person name="Boedeker C."/>
            <person name="Pinto D."/>
            <person name="Vollmers J."/>
            <person name="Rivas-Marin E."/>
            <person name="Kohn T."/>
            <person name="Peeters S.H."/>
            <person name="Heuer A."/>
            <person name="Rast P."/>
            <person name="Oberbeckmann S."/>
            <person name="Bunk B."/>
            <person name="Jeske O."/>
            <person name="Meyerdierks A."/>
            <person name="Storesund J.E."/>
            <person name="Kallscheuer N."/>
            <person name="Luecker S."/>
            <person name="Lage O.M."/>
            <person name="Pohl T."/>
            <person name="Merkel B.J."/>
            <person name="Hornburger P."/>
            <person name="Mueller R.-W."/>
            <person name="Bruemmer F."/>
            <person name="Labrenz M."/>
            <person name="Spormann A.M."/>
            <person name="Op Den Camp H."/>
            <person name="Overmann J."/>
            <person name="Amann R."/>
            <person name="Jetten M.S.M."/>
            <person name="Mascher T."/>
            <person name="Medema M.H."/>
            <person name="Devos D.P."/>
            <person name="Kaster A.-K."/>
            <person name="Ovreas L."/>
            <person name="Rohde M."/>
            <person name="Galperin M.Y."/>
            <person name="Jogler C."/>
        </authorList>
    </citation>
    <scope>NUCLEOTIDE SEQUENCE [LARGE SCALE GENOMIC DNA]</scope>
    <source>
        <strain evidence="3 4">Mal64</strain>
    </source>
</reference>
<dbReference type="NCBIfam" id="TIGR01451">
    <property type="entry name" value="B_ant_repeat"/>
    <property type="match status" value="1"/>
</dbReference>
<organism evidence="3 4">
    <name type="scientific">Pseudobythopirellula maris</name>
    <dbReference type="NCBI Taxonomy" id="2527991"/>
    <lineage>
        <taxon>Bacteria</taxon>
        <taxon>Pseudomonadati</taxon>
        <taxon>Planctomycetota</taxon>
        <taxon>Planctomycetia</taxon>
        <taxon>Pirellulales</taxon>
        <taxon>Lacipirellulaceae</taxon>
        <taxon>Pseudobythopirellula</taxon>
    </lineage>
</organism>
<evidence type="ECO:0000259" key="2">
    <source>
        <dbReference type="Pfam" id="PF01345"/>
    </source>
</evidence>
<evidence type="ECO:0000256" key="1">
    <source>
        <dbReference type="SAM" id="SignalP"/>
    </source>
</evidence>
<sequence precursor="true">MPSLILAKSTKPCAALLAVVALWATNARAEGPTPPTHQSEIRLVACDCEQGATASDADLRVAYDVNNGGTVCRVVAPPGAKADEYLCDGGDDASPVGVRADWSIAGLEQEDTVAHYDTLDGRTVVTPSNKVCIYAPRFAAVRQVVNPLGAQQRMFVGAVNDDRIAAVADERLEPTSSLQNLALVEGYGQDPANVYRGRQQAGEAESLVALAETIGLVGPYANLHIVHLGEIVGEERALIARSALAALTWSGDQAAQVTISGKATSAMLGASQPGVLYRLNEPNNPQLRLIKLASTDAAQPGDEVEFTLRFDNTGDTEIGNVTIVDHLTTRLEYVKETAKSTVDAEFLPEQDAGGSLVLRWEITEPLKPGEGGVLTFKVRVL</sequence>
<comment type="caution">
    <text evidence="3">The sequence shown here is derived from an EMBL/GenBank/DDBJ whole genome shotgun (WGS) entry which is preliminary data.</text>
</comment>